<reference evidence="1 2" key="1">
    <citation type="journal article" date="2001" name="Nature">
        <title>Genome sequence of Yersinia pestis, the causative agent of plague.</title>
        <authorList>
            <person name="Parkhill J."/>
            <person name="Wren B.W."/>
            <person name="Thomson N.R."/>
            <person name="Titball R.W."/>
            <person name="Holden M.T.G."/>
            <person name="Prentice M.B."/>
            <person name="Sebaihia M."/>
            <person name="James K.D."/>
            <person name="Churcher C."/>
            <person name="Mungall K.L."/>
            <person name="Baker S."/>
            <person name="Basham D."/>
            <person name="Bentley S.D."/>
            <person name="Brooks K."/>
            <person name="Cerdeno-Tarraga A.M."/>
            <person name="Chillingworth T."/>
            <person name="Cronin A."/>
            <person name="Davies R.M."/>
            <person name="Davis P."/>
            <person name="Dougan G."/>
            <person name="Feltwell T."/>
            <person name="Hamlin N."/>
            <person name="Holroyd S."/>
            <person name="Jagels K."/>
            <person name="Leather S."/>
            <person name="Karlyshev A.V."/>
            <person name="Moule S."/>
            <person name="Oyston P.C.F."/>
            <person name="Quail M."/>
            <person name="Rutherford K."/>
            <person name="Simmonds M."/>
            <person name="Skelton J."/>
            <person name="Stevens K."/>
            <person name="Whitehead S."/>
            <person name="Barrell B.G."/>
        </authorList>
    </citation>
    <scope>NUCLEOTIDE SEQUENCE [LARGE SCALE GENOMIC DNA]</scope>
    <source>
        <strain evidence="2">CO-92 / Biovar Orientalis</strain>
    </source>
</reference>
<dbReference type="Proteomes" id="UP000000815">
    <property type="component" value="Chromosome"/>
</dbReference>
<sequence length="67" mass="7212">MTGSCLESAAVRRTGGCIAGRSECVTPEANNAVRSIANKLLSELRSKDNKSALRQLLDKYASQVKPF</sequence>
<dbReference type="PaxDb" id="214092-YPO2087a"/>
<dbReference type="EMBL" id="AL590842">
    <property type="protein sequence ID" value="CAL20723.1"/>
    <property type="molecule type" value="Genomic_DNA"/>
</dbReference>
<dbReference type="PIR" id="AH0254">
    <property type="entry name" value="AH0254"/>
</dbReference>
<dbReference type="eggNOG" id="ENOG5031M2M">
    <property type="taxonomic scope" value="Bacteria"/>
</dbReference>
<keyword evidence="2" id="KW-1185">Reference proteome</keyword>
<evidence type="ECO:0000313" key="2">
    <source>
        <dbReference type="Proteomes" id="UP000000815"/>
    </source>
</evidence>
<dbReference type="STRING" id="214092.YPO2087a"/>
<proteinExistence type="predicted"/>
<dbReference type="KEGG" id="ype:YPO2087a"/>
<name>Q74U25_YERPE</name>
<gene>
    <name evidence="1" type="ORF">YPO2087a</name>
</gene>
<evidence type="ECO:0000313" key="1">
    <source>
        <dbReference type="EMBL" id="CAL20723.1"/>
    </source>
</evidence>
<organism evidence="1 2">
    <name type="scientific">Yersinia pestis</name>
    <dbReference type="NCBI Taxonomy" id="632"/>
    <lineage>
        <taxon>Bacteria</taxon>
        <taxon>Pseudomonadati</taxon>
        <taxon>Pseudomonadota</taxon>
        <taxon>Gammaproteobacteria</taxon>
        <taxon>Enterobacterales</taxon>
        <taxon>Yersiniaceae</taxon>
        <taxon>Yersinia</taxon>
    </lineage>
</organism>
<accession>Q74U25</accession>
<dbReference type="AlphaFoldDB" id="Q74U25"/>
<protein>
    <submittedName>
        <fullName evidence="1">Phage protein</fullName>
    </submittedName>
</protein>
<dbReference type="HOGENOM" id="CLU_2811560_0_0_6"/>